<feature type="domain" description="DUF6589" evidence="2">
    <location>
        <begin position="17"/>
        <end position="620"/>
    </location>
</feature>
<evidence type="ECO:0000313" key="3">
    <source>
        <dbReference type="EMBL" id="TKX19662.1"/>
    </source>
</evidence>
<evidence type="ECO:0000259" key="2">
    <source>
        <dbReference type="Pfam" id="PF20231"/>
    </source>
</evidence>
<organism evidence="3 4">
    <name type="scientific">Elsinoe australis</name>
    <dbReference type="NCBI Taxonomy" id="40998"/>
    <lineage>
        <taxon>Eukaryota</taxon>
        <taxon>Fungi</taxon>
        <taxon>Dikarya</taxon>
        <taxon>Ascomycota</taxon>
        <taxon>Pezizomycotina</taxon>
        <taxon>Dothideomycetes</taxon>
        <taxon>Dothideomycetidae</taxon>
        <taxon>Myriangiales</taxon>
        <taxon>Elsinoaceae</taxon>
        <taxon>Elsinoe</taxon>
    </lineage>
</organism>
<dbReference type="EMBL" id="PTQR01000110">
    <property type="protein sequence ID" value="TKX19662.1"/>
    <property type="molecule type" value="Genomic_DNA"/>
</dbReference>
<dbReference type="Pfam" id="PF20231">
    <property type="entry name" value="DUF6589"/>
    <property type="match status" value="1"/>
</dbReference>
<feature type="compositionally biased region" description="Polar residues" evidence="1">
    <location>
        <begin position="246"/>
        <end position="326"/>
    </location>
</feature>
<protein>
    <recommendedName>
        <fullName evidence="2">DUF6589 domain-containing protein</fullName>
    </recommendedName>
</protein>
<dbReference type="AlphaFoldDB" id="A0A4V6YAR7"/>
<proteinExistence type="predicted"/>
<accession>A0A4V6YAR7</accession>
<name>A0A4V6YAR7_9PEZI</name>
<dbReference type="Proteomes" id="UP000308133">
    <property type="component" value="Unassembled WGS sequence"/>
</dbReference>
<comment type="caution">
    <text evidence="3">The sequence shown here is derived from an EMBL/GenBank/DDBJ whole genome shotgun (WGS) entry which is preliminary data.</text>
</comment>
<gene>
    <name evidence="3" type="ORF">C1H76_8168</name>
</gene>
<feature type="region of interest" description="Disordered" evidence="1">
    <location>
        <begin position="227"/>
        <end position="400"/>
    </location>
</feature>
<feature type="region of interest" description="Disordered" evidence="1">
    <location>
        <begin position="687"/>
        <end position="708"/>
    </location>
</feature>
<evidence type="ECO:0000256" key="1">
    <source>
        <dbReference type="SAM" id="MobiDB-lite"/>
    </source>
</evidence>
<sequence length="736" mass="82639">MSTFFDSPNVSGDDGVSQAIDTALIFAVIKKLHPAAIKTVFPHGTEPVMPAIDCLKPEKTGYRQFDAIYHNEGTIEGNYGVQKSIFQEQLKIHEDGSSIEAPSAKEFSDRLFLIHGDQMTAKLIRTVKAESLTSSRPYDRRRWLLGVSAWFHTSMAIANTAVQKFWSSGTATQSRHTIESDVQQLNKKQVTKGNIKFHLVEPVLTQGFAARVAALFYEALRRRSQQRDRLARVQRPSSDSVLPATQRVSTDLEQSSQQSVGLSDPSYSSWNVTQRASQLDQSLPSFSSQGTGSATAVDTRSRQSSPHTTALPSRVSQRVSGFTPINVSRSEPSTSSRQSQQPVVDHGTSVRRSQQPVRRSQQPVRRSQQPVRQSQQPVRQSQQPVRQSQQPVPQSQQPVIDQSKTFQKLEDFDELIQATPRAVMLEAIEEVRQVAFTLQAVDGQRYNFANNSFQHPVPGSDETQQVEETDKDFVTMSRYVSCVAKLLTLKHATKHGDIGMLRMLVDQLPAFFYGSGQTNYGQEMLHWKWLLSDDVCDPQLQRALLASSLVNWSGRPGNFKPIDLSLEHLNSFVKIDMKRFKNSTHTFDKTFQEICVLAPWSKALKLNIEDALGEKHSGAHTRREEETDIFSLARFLFEQGYATPQGERPSHPMSGFEAENILLKGAEMIPEKIRLFNARVVEREDNRPTRMPDFDSLQDDNGASFDNTGDVANIEAYAAARDERLDGRPVLDSSMQ</sequence>
<dbReference type="InterPro" id="IPR046496">
    <property type="entry name" value="DUF6589"/>
</dbReference>
<reference evidence="3 4" key="1">
    <citation type="submission" date="2018-02" db="EMBL/GenBank/DDBJ databases">
        <title>Draft genome sequences of Elsinoe sp., causing black scab on jojoba.</title>
        <authorList>
            <person name="Stodart B."/>
            <person name="Jeffress S."/>
            <person name="Ash G."/>
            <person name="Arun Chinnappa K."/>
        </authorList>
    </citation>
    <scope>NUCLEOTIDE SEQUENCE [LARGE SCALE GENOMIC DNA]</scope>
    <source>
        <strain evidence="3 4">Hillstone_2</strain>
    </source>
</reference>
<evidence type="ECO:0000313" key="4">
    <source>
        <dbReference type="Proteomes" id="UP000308133"/>
    </source>
</evidence>
<feature type="compositionally biased region" description="Low complexity" evidence="1">
    <location>
        <begin position="327"/>
        <end position="399"/>
    </location>
</feature>